<gene>
    <name evidence="4" type="ORF">ACFPJ5_18910</name>
</gene>
<feature type="binding site" evidence="2">
    <location>
        <position position="270"/>
    </location>
    <ligand>
        <name>Zn(2+)</name>
        <dbReference type="ChEBI" id="CHEBI:29105"/>
        <note>catalytic</note>
    </ligand>
</feature>
<dbReference type="CDD" id="cd06460">
    <property type="entry name" value="M32_Taq"/>
    <property type="match status" value="1"/>
</dbReference>
<dbReference type="GO" id="GO:0046872">
    <property type="term" value="F:metal ion binding"/>
    <property type="evidence" value="ECO:0007669"/>
    <property type="project" value="UniProtKB-KW"/>
</dbReference>
<dbReference type="PRINTS" id="PR00998">
    <property type="entry name" value="CRBOXYPTASET"/>
</dbReference>
<comment type="caution">
    <text evidence="4">The sequence shown here is derived from an EMBL/GenBank/DDBJ whole genome shotgun (WGS) entry which is preliminary data.</text>
</comment>
<dbReference type="PANTHER" id="PTHR34217">
    <property type="entry name" value="METAL-DEPENDENT CARBOXYPEPTIDASE"/>
    <property type="match status" value="1"/>
</dbReference>
<evidence type="ECO:0000256" key="2">
    <source>
        <dbReference type="PIRSR" id="PIRSR006615-1"/>
    </source>
</evidence>
<feature type="binding site" evidence="2">
    <location>
        <position position="274"/>
    </location>
    <ligand>
        <name>Zn(2+)</name>
        <dbReference type="ChEBI" id="CHEBI:29105"/>
        <note>catalytic</note>
    </ligand>
</feature>
<feature type="active site" description="Proton donor/acceptor" evidence="3">
    <location>
        <position position="271"/>
    </location>
</feature>
<evidence type="ECO:0000256" key="3">
    <source>
        <dbReference type="PIRSR" id="PIRSR006615-2"/>
    </source>
</evidence>
<keyword evidence="1 4" id="KW-0121">Carboxypeptidase</keyword>
<dbReference type="Pfam" id="PF02074">
    <property type="entry name" value="Peptidase_M32"/>
    <property type="match status" value="1"/>
</dbReference>
<dbReference type="PANTHER" id="PTHR34217:SF1">
    <property type="entry name" value="CARBOXYPEPTIDASE 1"/>
    <property type="match status" value="1"/>
</dbReference>
<comment type="function">
    <text evidence="1">Broad specificity carboxypetidase that releases amino acids sequentially from the C-terminus, including neutral, aromatic, polar and basic residues.</text>
</comment>
<dbReference type="Proteomes" id="UP001596201">
    <property type="component" value="Unassembled WGS sequence"/>
</dbReference>
<evidence type="ECO:0000256" key="1">
    <source>
        <dbReference type="PIRNR" id="PIRNR006615"/>
    </source>
</evidence>
<keyword evidence="1 2" id="KW-0479">Metal-binding</keyword>
<dbReference type="SUPFAM" id="SSF55486">
    <property type="entry name" value="Metalloproteases ('zincins'), catalytic domain"/>
    <property type="match status" value="1"/>
</dbReference>
<keyword evidence="1" id="KW-0645">Protease</keyword>
<evidence type="ECO:0000313" key="4">
    <source>
        <dbReference type="EMBL" id="MFC5369002.1"/>
    </source>
</evidence>
<proteinExistence type="inferred from homology"/>
<dbReference type="GO" id="GO:0006508">
    <property type="term" value="P:proteolysis"/>
    <property type="evidence" value="ECO:0007669"/>
    <property type="project" value="UniProtKB-UniRule"/>
</dbReference>
<protein>
    <recommendedName>
        <fullName evidence="1">Metal-dependent carboxypeptidase</fullName>
        <ecNumber evidence="1">3.4.17.19</ecNumber>
    </recommendedName>
</protein>
<sequence>MAPSEQSRETVLEYAGRIHDLEQTDHLLRWDSDVMMPTGGTTARSRQRSTLSKTIYDLRSSDALGRALDDLAGSELAGGDEAIVREIRREHEVASSVPRDLNRRLAEVTADAHEAWKRAKEHDDWAEFAPAFERHIELRREWAAHVDPDGDPYEVLWKNKLGYESQPFIDLSTVNRVFDRVRDELVPLIASIHDSDVDLASDAFSDRAPYDSAGQMRVNRRVLDVVGLDRSHARFDEAPHPFSYGNPYDVRLTTRFDESDPVDAITATMHEFGHTTYHHGLPREEYGTPLARARGLTIHGSQSGVWENHVAKSRAFWELIMPELRAEFPQLEDVSAADAYEAVNTVQDESRIRTAADELTYHMHIIVRTEIEQALIAGELAVADVPQVWADKYEEYLGVRPTSHRDGPLQDPHWAVNVPGFINYTLGHGVLAAQVWAAMADDVGDVDTLVREGEFDPIHEWMTESIHRHGQRYRPQELVRRATGREITADPFVEYVTEKFGSLYGL</sequence>
<dbReference type="PROSITE" id="PS52034">
    <property type="entry name" value="PEPTIDASE_M32"/>
    <property type="match status" value="1"/>
</dbReference>
<comment type="cofactor">
    <cofactor evidence="2">
        <name>Zn(2+)</name>
        <dbReference type="ChEBI" id="CHEBI:29105"/>
    </cofactor>
    <text evidence="2">Binds 1 zinc ion per subunit.</text>
</comment>
<dbReference type="Gene3D" id="1.10.1370.30">
    <property type="match status" value="1"/>
</dbReference>
<keyword evidence="2" id="KW-0862">Zinc</keyword>
<dbReference type="InterPro" id="IPR001333">
    <property type="entry name" value="Peptidase_M32_Taq"/>
</dbReference>
<dbReference type="GO" id="GO:0004181">
    <property type="term" value="F:metallocarboxypeptidase activity"/>
    <property type="evidence" value="ECO:0007669"/>
    <property type="project" value="UniProtKB-UniRule"/>
</dbReference>
<dbReference type="RefSeq" id="WP_227231059.1">
    <property type="nucleotide sequence ID" value="NZ_JAJCVJ010000003.1"/>
</dbReference>
<keyword evidence="1 4" id="KW-0378">Hydrolase</keyword>
<dbReference type="AlphaFoldDB" id="A0ABD5RG05"/>
<keyword evidence="1" id="KW-0482">Metalloprotease</keyword>
<organism evidence="4 5">
    <name type="scientific">Salinirubrum litoreum</name>
    <dbReference type="NCBI Taxonomy" id="1126234"/>
    <lineage>
        <taxon>Archaea</taxon>
        <taxon>Methanobacteriati</taxon>
        <taxon>Methanobacteriota</taxon>
        <taxon>Stenosarchaea group</taxon>
        <taxon>Halobacteria</taxon>
        <taxon>Halobacteriales</taxon>
        <taxon>Haloferacaceae</taxon>
        <taxon>Salinirubrum</taxon>
    </lineage>
</organism>
<accession>A0ABD5RG05</accession>
<dbReference type="EC" id="3.4.17.19" evidence="1"/>
<evidence type="ECO:0000313" key="5">
    <source>
        <dbReference type="Proteomes" id="UP001596201"/>
    </source>
</evidence>
<name>A0ABD5RG05_9EURY</name>
<keyword evidence="5" id="KW-1185">Reference proteome</keyword>
<comment type="similarity">
    <text evidence="1">Belongs to the peptidase M32 family.</text>
</comment>
<dbReference type="EMBL" id="JBHSKX010000004">
    <property type="protein sequence ID" value="MFC5369002.1"/>
    <property type="molecule type" value="Genomic_DNA"/>
</dbReference>
<dbReference type="PIRSF" id="PIRSF006615">
    <property type="entry name" value="Zn_crbxpep_Taq"/>
    <property type="match status" value="1"/>
</dbReference>
<comment type="catalytic activity">
    <reaction evidence="1">
        <text>Release of a C-terminal amino acid with broad specificity, except for -Pro.</text>
        <dbReference type="EC" id="3.4.17.19"/>
    </reaction>
</comment>
<reference evidence="4 5" key="1">
    <citation type="journal article" date="2019" name="Int. J. Syst. Evol. Microbiol.">
        <title>The Global Catalogue of Microorganisms (GCM) 10K type strain sequencing project: providing services to taxonomists for standard genome sequencing and annotation.</title>
        <authorList>
            <consortium name="The Broad Institute Genomics Platform"/>
            <consortium name="The Broad Institute Genome Sequencing Center for Infectious Disease"/>
            <person name="Wu L."/>
            <person name="Ma J."/>
        </authorList>
    </citation>
    <scope>NUCLEOTIDE SEQUENCE [LARGE SCALE GENOMIC DNA]</scope>
    <source>
        <strain evidence="4 5">CGMCC 1.12237</strain>
    </source>
</reference>